<dbReference type="SUPFAM" id="SSF52540">
    <property type="entry name" value="P-loop containing nucleoside triphosphate hydrolases"/>
    <property type="match status" value="1"/>
</dbReference>
<dbReference type="PANTHER" id="PTHR43119:SF1">
    <property type="entry name" value="ABC TRANSPORTER DOMAIN-CONTAINING PROTEIN"/>
    <property type="match status" value="1"/>
</dbReference>
<feature type="domain" description="ABC transporter" evidence="3">
    <location>
        <begin position="4"/>
        <end position="209"/>
    </location>
</feature>
<gene>
    <name evidence="4" type="ORF">H8E41_09730</name>
</gene>
<dbReference type="Pfam" id="PF00005">
    <property type="entry name" value="ABC_tran"/>
    <property type="match status" value="1"/>
</dbReference>
<dbReference type="Gene3D" id="3.40.50.300">
    <property type="entry name" value="P-loop containing nucleotide triphosphate hydrolases"/>
    <property type="match status" value="1"/>
</dbReference>
<organism evidence="4 5">
    <name type="scientific">Candidatus Desulfobia pelagia</name>
    <dbReference type="NCBI Taxonomy" id="2841692"/>
    <lineage>
        <taxon>Bacteria</taxon>
        <taxon>Pseudomonadati</taxon>
        <taxon>Thermodesulfobacteriota</taxon>
        <taxon>Desulfobulbia</taxon>
        <taxon>Desulfobulbales</taxon>
        <taxon>Desulfobulbaceae</taxon>
        <taxon>Candidatus Desulfobia</taxon>
    </lineage>
</organism>
<dbReference type="InterPro" id="IPR003439">
    <property type="entry name" value="ABC_transporter-like_ATP-bd"/>
</dbReference>
<proteinExistence type="predicted"/>
<evidence type="ECO:0000259" key="3">
    <source>
        <dbReference type="PROSITE" id="PS50893"/>
    </source>
</evidence>
<dbReference type="GO" id="GO:0005524">
    <property type="term" value="F:ATP binding"/>
    <property type="evidence" value="ECO:0007669"/>
    <property type="project" value="UniProtKB-KW"/>
</dbReference>
<reference evidence="4 5" key="1">
    <citation type="submission" date="2020-08" db="EMBL/GenBank/DDBJ databases">
        <title>Bridging the membrane lipid divide: bacteria of the FCB group superphylum have the potential to synthesize archaeal ether lipids.</title>
        <authorList>
            <person name="Villanueva L."/>
            <person name="Von Meijenfeldt F.A.B."/>
            <person name="Westbye A.B."/>
            <person name="Yadav S."/>
            <person name="Hopmans E.C."/>
            <person name="Dutilh B.E."/>
            <person name="Sinninghe Damste J.S."/>
        </authorList>
    </citation>
    <scope>NUCLEOTIDE SEQUENCE [LARGE SCALE GENOMIC DNA]</scope>
    <source>
        <strain evidence="4">NIOZ-UU47</strain>
    </source>
</reference>
<comment type="caution">
    <text evidence="4">The sequence shown here is derived from an EMBL/GenBank/DDBJ whole genome shotgun (WGS) entry which is preliminary data.</text>
</comment>
<keyword evidence="2 4" id="KW-0067">ATP-binding</keyword>
<dbReference type="PROSITE" id="PS50893">
    <property type="entry name" value="ABC_TRANSPORTER_2"/>
    <property type="match status" value="1"/>
</dbReference>
<evidence type="ECO:0000313" key="4">
    <source>
        <dbReference type="EMBL" id="MBC8318175.1"/>
    </source>
</evidence>
<dbReference type="InterPro" id="IPR027417">
    <property type="entry name" value="P-loop_NTPase"/>
</dbReference>
<evidence type="ECO:0000256" key="2">
    <source>
        <dbReference type="ARBA" id="ARBA00022840"/>
    </source>
</evidence>
<protein>
    <submittedName>
        <fullName evidence="4">ATP-binding cassette domain-containing protein</fullName>
    </submittedName>
</protein>
<dbReference type="AlphaFoldDB" id="A0A8J6NF36"/>
<dbReference type="GO" id="GO:0016887">
    <property type="term" value="F:ATP hydrolysis activity"/>
    <property type="evidence" value="ECO:0007669"/>
    <property type="project" value="InterPro"/>
</dbReference>
<evidence type="ECO:0000313" key="5">
    <source>
        <dbReference type="Proteomes" id="UP000614424"/>
    </source>
</evidence>
<dbReference type="Proteomes" id="UP000614424">
    <property type="component" value="Unassembled WGS sequence"/>
</dbReference>
<dbReference type="InterPro" id="IPR003593">
    <property type="entry name" value="AAA+_ATPase"/>
</dbReference>
<dbReference type="InterPro" id="IPR017871">
    <property type="entry name" value="ABC_transporter-like_CS"/>
</dbReference>
<dbReference type="PANTHER" id="PTHR43119">
    <property type="entry name" value="ABC TRANSPORT PROTEIN ATP-BINDING COMPONENT-RELATED"/>
    <property type="match status" value="1"/>
</dbReference>
<sequence>MTLLKIDNLQYLDFPVLNLELNAGETISISGPSGIGKSLLLRAIADLDPHSGHIFLNDVESGSIPPEQWRLNVGFLPAESQWWEDVVADHFPLNVASDQTFSSWLDSLQLQKTILNSQTSRLSSGERQRLALIRLLNNRPKVLLLDEPTASLDSTNTKHVETIIAEYIRSTHGSAIWVSHDIDQAERVASRHFRFEGKALVSFLTQEGK</sequence>
<keyword evidence="1" id="KW-0547">Nucleotide-binding</keyword>
<name>A0A8J6NF36_9BACT</name>
<dbReference type="PROSITE" id="PS00211">
    <property type="entry name" value="ABC_TRANSPORTER_1"/>
    <property type="match status" value="1"/>
</dbReference>
<dbReference type="EMBL" id="JACNJZ010000137">
    <property type="protein sequence ID" value="MBC8318175.1"/>
    <property type="molecule type" value="Genomic_DNA"/>
</dbReference>
<dbReference type="SMART" id="SM00382">
    <property type="entry name" value="AAA"/>
    <property type="match status" value="1"/>
</dbReference>
<accession>A0A8J6NF36</accession>
<evidence type="ECO:0000256" key="1">
    <source>
        <dbReference type="ARBA" id="ARBA00022741"/>
    </source>
</evidence>